<dbReference type="SUPFAM" id="SSF55073">
    <property type="entry name" value="Nucleotide cyclase"/>
    <property type="match status" value="1"/>
</dbReference>
<feature type="transmembrane region" description="Helical" evidence="1">
    <location>
        <begin position="370"/>
        <end position="389"/>
    </location>
</feature>
<feature type="transmembrane region" description="Helical" evidence="1">
    <location>
        <begin position="343"/>
        <end position="363"/>
    </location>
</feature>
<evidence type="ECO:0000313" key="4">
    <source>
        <dbReference type="Proteomes" id="UP001596495"/>
    </source>
</evidence>
<organism evidence="3 4">
    <name type="scientific">Hydrogenophaga bisanensis</name>
    <dbReference type="NCBI Taxonomy" id="439611"/>
    <lineage>
        <taxon>Bacteria</taxon>
        <taxon>Pseudomonadati</taxon>
        <taxon>Pseudomonadota</taxon>
        <taxon>Betaproteobacteria</taxon>
        <taxon>Burkholderiales</taxon>
        <taxon>Comamonadaceae</taxon>
        <taxon>Hydrogenophaga</taxon>
    </lineage>
</organism>
<keyword evidence="1" id="KW-0812">Transmembrane</keyword>
<dbReference type="InterPro" id="IPR007890">
    <property type="entry name" value="CHASE2"/>
</dbReference>
<dbReference type="Pfam" id="PF05226">
    <property type="entry name" value="CHASE2"/>
    <property type="match status" value="1"/>
</dbReference>
<dbReference type="Proteomes" id="UP001596495">
    <property type="component" value="Unassembled WGS sequence"/>
</dbReference>
<dbReference type="PANTHER" id="PTHR43081:SF1">
    <property type="entry name" value="ADENYLATE CYCLASE, TERMINAL-DIFFERENTIATION SPECIFIC"/>
    <property type="match status" value="1"/>
</dbReference>
<dbReference type="EMBL" id="JBHTBX010000007">
    <property type="protein sequence ID" value="MFC7435274.1"/>
    <property type="molecule type" value="Genomic_DNA"/>
</dbReference>
<feature type="transmembrane region" description="Helical" evidence="1">
    <location>
        <begin position="395"/>
        <end position="419"/>
    </location>
</feature>
<keyword evidence="1" id="KW-1133">Transmembrane helix</keyword>
<dbReference type="SMART" id="SM01080">
    <property type="entry name" value="CHASE2"/>
    <property type="match status" value="1"/>
</dbReference>
<dbReference type="CDD" id="cd07302">
    <property type="entry name" value="CHD"/>
    <property type="match status" value="1"/>
</dbReference>
<gene>
    <name evidence="3" type="ORF">ACFQNJ_12225</name>
</gene>
<dbReference type="PANTHER" id="PTHR43081">
    <property type="entry name" value="ADENYLATE CYCLASE, TERMINAL-DIFFERENTIATION SPECIFIC-RELATED"/>
    <property type="match status" value="1"/>
</dbReference>
<dbReference type="SMART" id="SM00044">
    <property type="entry name" value="CYCc"/>
    <property type="match status" value="1"/>
</dbReference>
<keyword evidence="4" id="KW-1185">Reference proteome</keyword>
<evidence type="ECO:0000313" key="3">
    <source>
        <dbReference type="EMBL" id="MFC7435274.1"/>
    </source>
</evidence>
<comment type="caution">
    <text evidence="3">The sequence shown here is derived from an EMBL/GenBank/DDBJ whole genome shotgun (WGS) entry which is preliminary data.</text>
</comment>
<proteinExistence type="predicted"/>
<dbReference type="Pfam" id="PF00211">
    <property type="entry name" value="Guanylate_cyc"/>
    <property type="match status" value="1"/>
</dbReference>
<dbReference type="InterPro" id="IPR050697">
    <property type="entry name" value="Adenylyl/Guanylyl_Cyclase_3/4"/>
</dbReference>
<dbReference type="InterPro" id="IPR029787">
    <property type="entry name" value="Nucleotide_cyclase"/>
</dbReference>
<name>A0ABW2RAZ6_9BURK</name>
<evidence type="ECO:0000259" key="2">
    <source>
        <dbReference type="PROSITE" id="PS50125"/>
    </source>
</evidence>
<evidence type="ECO:0000256" key="1">
    <source>
        <dbReference type="SAM" id="Phobius"/>
    </source>
</evidence>
<protein>
    <submittedName>
        <fullName evidence="3">CHASE2 domain-containing protein</fullName>
    </submittedName>
</protein>
<sequence length="715" mass="78032">MSTTRGHRRLTTASLLLLLCLFVLHASGTLAVLLLHRLDEQIQDTRLRATMPRTLDERIVIVDIDEKSLAEVGRWPWPRDRVADLVDRLFGHDIRLLGMDTVFAEPDPLPGADQRLAQAIRGRPVVLGYYFTSDREGRITGQLPAPVLDLSDGSSSVPLTRWNGYGANLPGLMQAGASAGFFNAVTDDDGVVRSLPLLASHGDQVYESLALALFRHLLDRPALELVASGADGSSPGVQGIRLIQGDRQIVVPTDGRGALLVPFRGTGGPQGGSFTYLPAADVLADRVPPQTLRGRIVLLGTTAPGLQDLRATPVSQVYPGVEVHANLLSGLLDGRLPYRPDYAAGYELLMLLVIGLALALWLPRLGATKAVALCLVLMLGVVAVTQFLYLEHGLVMPMAALLALIMLALALYMGLGFLGESRARRELARRFGTYVPPEIVEEMLRDPDRYDMSATTREMTVLFCDMKGFTQMAETMLPADLQRLLNEVFSRLTAVVQRHRGTIDKYMGDCLMAFWGAPVPAEDHATRAVDAALDIVAEVRAINQAHRDRGLPEIGVGVGLSTGPMCVGDMGSDLRRSYTVIGDSVNLGARLEGLSRVYGVDIVASDRTREQAPGHVWQEIDRVRVKGRSQALAVHLPLGPAGVPDEAMQRELSQWRAFRQAWLARDWLSCDALLAGLMTGNVKKVLYRYWAERVGLMKSSPPGPDWDGTTDHTHK</sequence>
<dbReference type="RefSeq" id="WP_382257704.1">
    <property type="nucleotide sequence ID" value="NZ_JBHTBX010000007.1"/>
</dbReference>
<keyword evidence="1" id="KW-0472">Membrane</keyword>
<dbReference type="PROSITE" id="PS50125">
    <property type="entry name" value="GUANYLATE_CYCLASE_2"/>
    <property type="match status" value="1"/>
</dbReference>
<dbReference type="Gene3D" id="3.30.70.1230">
    <property type="entry name" value="Nucleotide cyclase"/>
    <property type="match status" value="1"/>
</dbReference>
<dbReference type="InterPro" id="IPR001054">
    <property type="entry name" value="A/G_cyclase"/>
</dbReference>
<accession>A0ABW2RAZ6</accession>
<reference evidence="4" key="1">
    <citation type="journal article" date="2019" name="Int. J. Syst. Evol. Microbiol.">
        <title>The Global Catalogue of Microorganisms (GCM) 10K type strain sequencing project: providing services to taxonomists for standard genome sequencing and annotation.</title>
        <authorList>
            <consortium name="The Broad Institute Genomics Platform"/>
            <consortium name="The Broad Institute Genome Sequencing Center for Infectious Disease"/>
            <person name="Wu L."/>
            <person name="Ma J."/>
        </authorList>
    </citation>
    <scope>NUCLEOTIDE SEQUENCE [LARGE SCALE GENOMIC DNA]</scope>
    <source>
        <strain evidence="4">CCUG 54518</strain>
    </source>
</reference>
<feature type="domain" description="Guanylate cyclase" evidence="2">
    <location>
        <begin position="460"/>
        <end position="592"/>
    </location>
</feature>